<organism evidence="2 3">
    <name type="scientific">Methylomonas methanica</name>
    <dbReference type="NCBI Taxonomy" id="421"/>
    <lineage>
        <taxon>Bacteria</taxon>
        <taxon>Pseudomonadati</taxon>
        <taxon>Pseudomonadota</taxon>
        <taxon>Gammaproteobacteria</taxon>
        <taxon>Methylococcales</taxon>
        <taxon>Methylococcaceae</taxon>
        <taxon>Methylomonas</taxon>
    </lineage>
</organism>
<proteinExistence type="predicted"/>
<accession>A0A177MBL0</accession>
<dbReference type="InterPro" id="IPR020471">
    <property type="entry name" value="AKR"/>
</dbReference>
<reference evidence="2 3" key="1">
    <citation type="submission" date="2016-03" db="EMBL/GenBank/DDBJ databases">
        <authorList>
            <person name="Ploux O."/>
        </authorList>
    </citation>
    <scope>NUCLEOTIDE SEQUENCE [LARGE SCALE GENOMIC DNA]</scope>
    <source>
        <strain evidence="2 3">R-45371</strain>
    </source>
</reference>
<comment type="caution">
    <text evidence="2">The sequence shown here is derived from an EMBL/GenBank/DDBJ whole genome shotgun (WGS) entry which is preliminary data.</text>
</comment>
<dbReference type="SUPFAM" id="SSF51430">
    <property type="entry name" value="NAD(P)-linked oxidoreductase"/>
    <property type="match status" value="1"/>
</dbReference>
<dbReference type="InterPro" id="IPR023210">
    <property type="entry name" value="NADP_OxRdtase_dom"/>
</dbReference>
<dbReference type="CDD" id="cd19071">
    <property type="entry name" value="AKR_AKR1-5-like"/>
    <property type="match status" value="1"/>
</dbReference>
<dbReference type="AlphaFoldDB" id="A0A177MBL0"/>
<feature type="domain" description="NADP-dependent oxidoreductase" evidence="1">
    <location>
        <begin position="25"/>
        <end position="282"/>
    </location>
</feature>
<gene>
    <name evidence="2" type="ORF">A1353_16885</name>
</gene>
<sequence>MSANDFILSTTGVRMPGIIYGTAWKQERTAALVEQAITLGFRGIDTACQPKHYHEAGVGEGVLAACRALGLQRSDLYLQTKFTPLNGHDPLRIPYDPKASLPEQVAQSFQVSLKNLQTNYLDGLVLHSPLADRGQLLEVWQALEVIQQSGGAKRLGISNCYDPALFEFLYENATVKPAVLQNRFYADTGYDKQLRAFCRQQQVVYQSFWTLTANPKILADSAVKALAEKYQRGPAQIFFRYLTQIGIEPLTGTTSAEHIREDLAIFEFELTSAECAAVAALLDTVRQS</sequence>
<dbReference type="EMBL" id="LUUH01000063">
    <property type="protein sequence ID" value="OAI02189.1"/>
    <property type="molecule type" value="Genomic_DNA"/>
</dbReference>
<dbReference type="Pfam" id="PF00248">
    <property type="entry name" value="Aldo_ket_red"/>
    <property type="match status" value="1"/>
</dbReference>
<dbReference type="Proteomes" id="UP000077763">
    <property type="component" value="Unassembled WGS sequence"/>
</dbReference>
<evidence type="ECO:0000259" key="1">
    <source>
        <dbReference type="Pfam" id="PF00248"/>
    </source>
</evidence>
<dbReference type="PANTHER" id="PTHR43827">
    <property type="entry name" value="2,5-DIKETO-D-GLUCONIC ACID REDUCTASE"/>
    <property type="match status" value="1"/>
</dbReference>
<dbReference type="RefSeq" id="WP_064037298.1">
    <property type="nucleotide sequence ID" value="NZ_LUUH01000063.1"/>
</dbReference>
<protein>
    <submittedName>
        <fullName evidence="2">Aldo/keto reductase</fullName>
    </submittedName>
</protein>
<name>A0A177MBL0_METMH</name>
<dbReference type="PANTHER" id="PTHR43827:SF8">
    <property type="entry name" value="ALDO_KETO REDUCTASE FAMILY PROTEIN"/>
    <property type="match status" value="1"/>
</dbReference>
<dbReference type="GO" id="GO:0016491">
    <property type="term" value="F:oxidoreductase activity"/>
    <property type="evidence" value="ECO:0007669"/>
    <property type="project" value="InterPro"/>
</dbReference>
<dbReference type="Gene3D" id="3.20.20.100">
    <property type="entry name" value="NADP-dependent oxidoreductase domain"/>
    <property type="match status" value="1"/>
</dbReference>
<evidence type="ECO:0000313" key="3">
    <source>
        <dbReference type="Proteomes" id="UP000077763"/>
    </source>
</evidence>
<evidence type="ECO:0000313" key="2">
    <source>
        <dbReference type="EMBL" id="OAI02189.1"/>
    </source>
</evidence>
<dbReference type="PRINTS" id="PR00069">
    <property type="entry name" value="ALDKETRDTASE"/>
</dbReference>
<dbReference type="InterPro" id="IPR036812">
    <property type="entry name" value="NAD(P)_OxRdtase_dom_sf"/>
</dbReference>